<dbReference type="Pfam" id="PF00867">
    <property type="entry name" value="XPG_I"/>
    <property type="match status" value="1"/>
</dbReference>
<evidence type="ECO:0000256" key="7">
    <source>
        <dbReference type="ARBA" id="ARBA00022839"/>
    </source>
</evidence>
<evidence type="ECO:0000256" key="6">
    <source>
        <dbReference type="ARBA" id="ARBA00022801"/>
    </source>
</evidence>
<dbReference type="EMBL" id="MN740024">
    <property type="protein sequence ID" value="QHT84719.1"/>
    <property type="molecule type" value="Genomic_DNA"/>
</dbReference>
<keyword evidence="6" id="KW-0378">Hydrolase</keyword>
<keyword evidence="1" id="KW-0235">DNA replication</keyword>
<evidence type="ECO:0000313" key="12">
    <source>
        <dbReference type="EMBL" id="QHT84719.1"/>
    </source>
</evidence>
<dbReference type="PRINTS" id="PR00853">
    <property type="entry name" value="XPGRADSUPER"/>
</dbReference>
<dbReference type="InterPro" id="IPR006084">
    <property type="entry name" value="XPG/Rad2"/>
</dbReference>
<dbReference type="SMART" id="SM00484">
    <property type="entry name" value="XPGI"/>
    <property type="match status" value="1"/>
</dbReference>
<evidence type="ECO:0000256" key="1">
    <source>
        <dbReference type="ARBA" id="ARBA00022705"/>
    </source>
</evidence>
<sequence length="325" mass="37702">MGIKKMLKFLNTNYPNVIKKVNDTDLSGKMIAIDISILLYQVVIAIRNSGADMFNNQGEISSHILGLFNKTINLLKMNIIPIYVFDGKPPKFKYNTIINRKESKIKANEKFNSEIDEEEKIKYFKRTVHISKTQIEECIELLQIMGIPYIIAPEEADSQCAELVKSGIAEGVLTEDMDIMTFGANKIYRNLTSYNKDTMEISMSDVLNELNLNYEQFVELCLLFGCDYCDKLNDMKPELIYKYFSKSKSLLNTINDIKNDGYKVDNFDDYQQYKNYFMDAPITKINKIELKKCDADKLEKLLVGKYGLVKMRIYNKLQFMSEYNK</sequence>
<evidence type="ECO:0000256" key="8">
    <source>
        <dbReference type="ARBA" id="ARBA00022842"/>
    </source>
</evidence>
<dbReference type="InterPro" id="IPR006086">
    <property type="entry name" value="XPG-I_dom"/>
</dbReference>
<dbReference type="GO" id="GO:0046872">
    <property type="term" value="F:metal ion binding"/>
    <property type="evidence" value="ECO:0007669"/>
    <property type="project" value="UniProtKB-KW"/>
</dbReference>
<name>A0A6C0HVZ7_9ZZZZ</name>
<dbReference type="CDD" id="cd09867">
    <property type="entry name" value="PIN_FEN1"/>
    <property type="match status" value="1"/>
</dbReference>
<keyword evidence="4" id="KW-0255">Endonuclease</keyword>
<evidence type="ECO:0000256" key="2">
    <source>
        <dbReference type="ARBA" id="ARBA00022722"/>
    </source>
</evidence>
<accession>A0A6C0HVZ7</accession>
<evidence type="ECO:0000256" key="5">
    <source>
        <dbReference type="ARBA" id="ARBA00022763"/>
    </source>
</evidence>
<feature type="domain" description="XPG-I" evidence="10">
    <location>
        <begin position="143"/>
        <end position="212"/>
    </location>
</feature>
<dbReference type="Pfam" id="PF00752">
    <property type="entry name" value="XPG_N"/>
    <property type="match status" value="1"/>
</dbReference>
<dbReference type="AlphaFoldDB" id="A0A6C0HVZ7"/>
<keyword evidence="5" id="KW-0227">DNA damage</keyword>
<dbReference type="InterPro" id="IPR019974">
    <property type="entry name" value="XPG_CS"/>
</dbReference>
<evidence type="ECO:0000256" key="9">
    <source>
        <dbReference type="ARBA" id="ARBA00023204"/>
    </source>
</evidence>
<evidence type="ECO:0000259" key="11">
    <source>
        <dbReference type="SMART" id="SM00485"/>
    </source>
</evidence>
<keyword evidence="7" id="KW-0269">Exonuclease</keyword>
<dbReference type="SMART" id="SM00485">
    <property type="entry name" value="XPGN"/>
    <property type="match status" value="1"/>
</dbReference>
<dbReference type="PROSITE" id="PS00841">
    <property type="entry name" value="XPG_1"/>
    <property type="match status" value="1"/>
</dbReference>
<dbReference type="InterPro" id="IPR029060">
    <property type="entry name" value="PIN-like_dom_sf"/>
</dbReference>
<protein>
    <recommendedName>
        <fullName evidence="13">XPG N-terminal domain-containing protein</fullName>
    </recommendedName>
</protein>
<keyword evidence="2" id="KW-0540">Nuclease</keyword>
<organism evidence="12">
    <name type="scientific">viral metagenome</name>
    <dbReference type="NCBI Taxonomy" id="1070528"/>
    <lineage>
        <taxon>unclassified sequences</taxon>
        <taxon>metagenomes</taxon>
        <taxon>organismal metagenomes</taxon>
    </lineage>
</organism>
<evidence type="ECO:0008006" key="13">
    <source>
        <dbReference type="Google" id="ProtNLM"/>
    </source>
</evidence>
<dbReference type="GO" id="GO:0017108">
    <property type="term" value="F:5'-flap endonuclease activity"/>
    <property type="evidence" value="ECO:0007669"/>
    <property type="project" value="TreeGrafter"/>
</dbReference>
<dbReference type="SUPFAM" id="SSF47807">
    <property type="entry name" value="5' to 3' exonuclease, C-terminal subdomain"/>
    <property type="match status" value="1"/>
</dbReference>
<evidence type="ECO:0000259" key="10">
    <source>
        <dbReference type="SMART" id="SM00484"/>
    </source>
</evidence>
<feature type="domain" description="XPG N-terminal" evidence="11">
    <location>
        <begin position="1"/>
        <end position="107"/>
    </location>
</feature>
<dbReference type="PANTHER" id="PTHR11081:SF9">
    <property type="entry name" value="FLAP ENDONUCLEASE 1"/>
    <property type="match status" value="1"/>
</dbReference>
<dbReference type="Gene3D" id="3.40.50.1010">
    <property type="entry name" value="5'-nuclease"/>
    <property type="match status" value="1"/>
</dbReference>
<dbReference type="InterPro" id="IPR036279">
    <property type="entry name" value="5-3_exonuclease_C_sf"/>
</dbReference>
<keyword evidence="8" id="KW-0460">Magnesium</keyword>
<proteinExistence type="predicted"/>
<dbReference type="GO" id="GO:0006281">
    <property type="term" value="P:DNA repair"/>
    <property type="evidence" value="ECO:0007669"/>
    <property type="project" value="UniProtKB-KW"/>
</dbReference>
<dbReference type="PROSITE" id="PS00842">
    <property type="entry name" value="XPG_2"/>
    <property type="match status" value="1"/>
</dbReference>
<keyword evidence="3" id="KW-0479">Metal-binding</keyword>
<dbReference type="FunFam" id="3.40.50.1010:FF:000016">
    <property type="entry name" value="Flap endonuclease 1"/>
    <property type="match status" value="1"/>
</dbReference>
<dbReference type="Gene3D" id="1.10.150.20">
    <property type="entry name" value="5' to 3' exonuclease, C-terminal subdomain"/>
    <property type="match status" value="1"/>
</dbReference>
<evidence type="ECO:0000256" key="3">
    <source>
        <dbReference type="ARBA" id="ARBA00022723"/>
    </source>
</evidence>
<reference evidence="12" key="1">
    <citation type="journal article" date="2020" name="Nature">
        <title>Giant virus diversity and host interactions through global metagenomics.</title>
        <authorList>
            <person name="Schulz F."/>
            <person name="Roux S."/>
            <person name="Paez-Espino D."/>
            <person name="Jungbluth S."/>
            <person name="Walsh D.A."/>
            <person name="Denef V.J."/>
            <person name="McMahon K.D."/>
            <person name="Konstantinidis K.T."/>
            <person name="Eloe-Fadrosh E.A."/>
            <person name="Kyrpides N.C."/>
            <person name="Woyke T."/>
        </authorList>
    </citation>
    <scope>NUCLEOTIDE SEQUENCE</scope>
    <source>
        <strain evidence="12">GVMAG-M-3300023184-177</strain>
    </source>
</reference>
<dbReference type="PANTHER" id="PTHR11081">
    <property type="entry name" value="FLAP ENDONUCLEASE FAMILY MEMBER"/>
    <property type="match status" value="1"/>
</dbReference>
<keyword evidence="9" id="KW-0234">DNA repair</keyword>
<dbReference type="SUPFAM" id="SSF88723">
    <property type="entry name" value="PIN domain-like"/>
    <property type="match status" value="1"/>
</dbReference>
<evidence type="ECO:0000256" key="4">
    <source>
        <dbReference type="ARBA" id="ARBA00022759"/>
    </source>
</evidence>
<dbReference type="GO" id="GO:0004527">
    <property type="term" value="F:exonuclease activity"/>
    <property type="evidence" value="ECO:0007669"/>
    <property type="project" value="UniProtKB-KW"/>
</dbReference>
<dbReference type="InterPro" id="IPR006085">
    <property type="entry name" value="XPG_DNA_repair_N"/>
</dbReference>
<dbReference type="GO" id="GO:0006260">
    <property type="term" value="P:DNA replication"/>
    <property type="evidence" value="ECO:0007669"/>
    <property type="project" value="UniProtKB-KW"/>
</dbReference>